<organism evidence="1 2">
    <name type="scientific">Paraburkholderia acidisoli</name>
    <dbReference type="NCBI Taxonomy" id="2571748"/>
    <lineage>
        <taxon>Bacteria</taxon>
        <taxon>Pseudomonadati</taxon>
        <taxon>Pseudomonadota</taxon>
        <taxon>Betaproteobacteria</taxon>
        <taxon>Burkholderiales</taxon>
        <taxon>Burkholderiaceae</taxon>
        <taxon>Paraburkholderia</taxon>
    </lineage>
</organism>
<keyword evidence="2" id="KW-1185">Reference proteome</keyword>
<sequence length="338" mass="37108">MSETALSRRTVPVVDTLGGTIATLNPPRSRPTAYGQKLMDAGIDAIVVTMGLYARDIRPILREFFDWTCLFEQMPTRVKHVRTAADLRDACATGRIGVILGVQGLHFIEEDTVFIPILAQLGLRVAALAYNEQTQFGAGCMERVDSGLTLLGQRAVEEMNRSGILVDVTHAGYRTSLDIIETSTQPVIATHSNAYSVTPSVRNLKDDQIKAIAESGGMVSVSPYSPFCAQPDKPRPDVEAFLDHLCYVAELVGPQHVGVGTDFFPHTKVKWENSTGRMYKGMTGRFKFEDLYAEGLEDHEQFPAIPAGLERRGFSAADIDAILGGNAMRVFEAVWKEN</sequence>
<dbReference type="Pfam" id="PF01244">
    <property type="entry name" value="Peptidase_M19"/>
    <property type="match status" value="1"/>
</dbReference>
<gene>
    <name evidence="1" type="ORF">FAZ98_30230</name>
</gene>
<dbReference type="GO" id="GO:0006508">
    <property type="term" value="P:proteolysis"/>
    <property type="evidence" value="ECO:0007669"/>
    <property type="project" value="InterPro"/>
</dbReference>
<dbReference type="EMBL" id="CP046916">
    <property type="protein sequence ID" value="QGZ66097.1"/>
    <property type="molecule type" value="Genomic_DNA"/>
</dbReference>
<evidence type="ECO:0000313" key="2">
    <source>
        <dbReference type="Proteomes" id="UP000433577"/>
    </source>
</evidence>
<evidence type="ECO:0000313" key="1">
    <source>
        <dbReference type="EMBL" id="QGZ66097.1"/>
    </source>
</evidence>
<dbReference type="OrthoDB" id="9804920at2"/>
<accession>A0A7Z2JHS2</accession>
<dbReference type="AlphaFoldDB" id="A0A7Z2JHS2"/>
<name>A0A7Z2JHS2_9BURK</name>
<protein>
    <recommendedName>
        <fullName evidence="3">Membrane dipeptidase</fullName>
    </recommendedName>
</protein>
<reference evidence="1 2" key="1">
    <citation type="submission" date="2019-12" db="EMBL/GenBank/DDBJ databases">
        <title>Paraburkholderia acidiphila 7Q-K02 sp. nov and Paraburkholderia acidisoli DHF22 sp. nov., two strains isolated from forest soil.</title>
        <authorList>
            <person name="Gao Z."/>
            <person name="Qiu L."/>
        </authorList>
    </citation>
    <scope>NUCLEOTIDE SEQUENCE [LARGE SCALE GENOMIC DNA]</scope>
    <source>
        <strain evidence="1 2">DHF22</strain>
    </source>
</reference>
<proteinExistence type="predicted"/>
<dbReference type="PANTHER" id="PTHR10443">
    <property type="entry name" value="MICROSOMAL DIPEPTIDASE"/>
    <property type="match status" value="1"/>
</dbReference>
<evidence type="ECO:0008006" key="3">
    <source>
        <dbReference type="Google" id="ProtNLM"/>
    </source>
</evidence>
<dbReference type="InterPro" id="IPR008257">
    <property type="entry name" value="Pept_M19"/>
</dbReference>
<dbReference type="PROSITE" id="PS51365">
    <property type="entry name" value="RENAL_DIPEPTIDASE_2"/>
    <property type="match status" value="1"/>
</dbReference>
<dbReference type="InterPro" id="IPR032466">
    <property type="entry name" value="Metal_Hydrolase"/>
</dbReference>
<dbReference type="Proteomes" id="UP000433577">
    <property type="component" value="Chromosome 4"/>
</dbReference>
<dbReference type="RefSeq" id="WP_158957211.1">
    <property type="nucleotide sequence ID" value="NZ_CP046916.1"/>
</dbReference>
<dbReference type="KEGG" id="pacs:FAZ98_30230"/>
<dbReference type="GO" id="GO:0070573">
    <property type="term" value="F:metallodipeptidase activity"/>
    <property type="evidence" value="ECO:0007669"/>
    <property type="project" value="InterPro"/>
</dbReference>
<dbReference type="PANTHER" id="PTHR10443:SF12">
    <property type="entry name" value="DIPEPTIDASE"/>
    <property type="match status" value="1"/>
</dbReference>
<dbReference type="Gene3D" id="3.20.20.140">
    <property type="entry name" value="Metal-dependent hydrolases"/>
    <property type="match status" value="1"/>
</dbReference>
<dbReference type="SUPFAM" id="SSF51556">
    <property type="entry name" value="Metallo-dependent hydrolases"/>
    <property type="match status" value="1"/>
</dbReference>